<dbReference type="EMBL" id="PYDT01000001">
    <property type="protein sequence ID" value="THU73407.1"/>
    <property type="molecule type" value="Genomic_DNA"/>
</dbReference>
<gene>
    <name evidence="2" type="ORF">C4D60_Mb04t22510</name>
</gene>
<dbReference type="AlphaFoldDB" id="A0A4S8KDZ2"/>
<keyword evidence="3" id="KW-1185">Reference proteome</keyword>
<proteinExistence type="predicted"/>
<evidence type="ECO:0000256" key="1">
    <source>
        <dbReference type="SAM" id="MobiDB-lite"/>
    </source>
</evidence>
<evidence type="ECO:0000313" key="3">
    <source>
        <dbReference type="Proteomes" id="UP000317650"/>
    </source>
</evidence>
<dbReference type="Proteomes" id="UP000317650">
    <property type="component" value="Chromosome 4"/>
</dbReference>
<name>A0A4S8KDZ2_MUSBA</name>
<evidence type="ECO:0000313" key="2">
    <source>
        <dbReference type="EMBL" id="THU73407.1"/>
    </source>
</evidence>
<sequence length="135" mass="14467">MIRSAYCGEANGQTSKKAARNNTLQEAGRASSPSGVKQSGDQVAPRRALGHNPHYQFGWRTSWCGIANSLPSPSVQYFHTFSSQKCVCTATSAFSEAEATGLSEWRMHASSCTQQLQGEKADIAIGVPVNSVRST</sequence>
<reference evidence="2 3" key="1">
    <citation type="journal article" date="2019" name="Nat. Plants">
        <title>Genome sequencing of Musa balbisiana reveals subgenome evolution and function divergence in polyploid bananas.</title>
        <authorList>
            <person name="Yao X."/>
        </authorList>
    </citation>
    <scope>NUCLEOTIDE SEQUENCE [LARGE SCALE GENOMIC DNA]</scope>
    <source>
        <strain evidence="3">cv. DH-PKW</strain>
        <tissue evidence="2">Leaves</tissue>
    </source>
</reference>
<feature type="region of interest" description="Disordered" evidence="1">
    <location>
        <begin position="26"/>
        <end position="49"/>
    </location>
</feature>
<comment type="caution">
    <text evidence="2">The sequence shown here is derived from an EMBL/GenBank/DDBJ whole genome shotgun (WGS) entry which is preliminary data.</text>
</comment>
<protein>
    <submittedName>
        <fullName evidence="2">Uncharacterized protein</fullName>
    </submittedName>
</protein>
<feature type="compositionally biased region" description="Polar residues" evidence="1">
    <location>
        <begin position="26"/>
        <end position="41"/>
    </location>
</feature>
<organism evidence="2 3">
    <name type="scientific">Musa balbisiana</name>
    <name type="common">Banana</name>
    <dbReference type="NCBI Taxonomy" id="52838"/>
    <lineage>
        <taxon>Eukaryota</taxon>
        <taxon>Viridiplantae</taxon>
        <taxon>Streptophyta</taxon>
        <taxon>Embryophyta</taxon>
        <taxon>Tracheophyta</taxon>
        <taxon>Spermatophyta</taxon>
        <taxon>Magnoliopsida</taxon>
        <taxon>Liliopsida</taxon>
        <taxon>Zingiberales</taxon>
        <taxon>Musaceae</taxon>
        <taxon>Musa</taxon>
    </lineage>
</organism>
<accession>A0A4S8KDZ2</accession>